<accession>A0ACB7TDS0</accession>
<name>A0ACB7TDS0_HYAAI</name>
<evidence type="ECO:0000313" key="1">
    <source>
        <dbReference type="EMBL" id="KAH6944457.1"/>
    </source>
</evidence>
<dbReference type="EMBL" id="CM023481">
    <property type="protein sequence ID" value="KAH6944457.1"/>
    <property type="molecule type" value="Genomic_DNA"/>
</dbReference>
<evidence type="ECO:0000313" key="2">
    <source>
        <dbReference type="Proteomes" id="UP000821845"/>
    </source>
</evidence>
<keyword evidence="2" id="KW-1185">Reference proteome</keyword>
<comment type="caution">
    <text evidence="1">The sequence shown here is derived from an EMBL/GenBank/DDBJ whole genome shotgun (WGS) entry which is preliminary data.</text>
</comment>
<proteinExistence type="predicted"/>
<sequence>MIVVIIIINISIISRCHIGSEAAPRASLGSRVHPDINCGRQGALRRHLRSNTFHRTTGQHVSQCIVGGRGLLWQSQAEAYPVHQLRKPKATIALAASAMLIFLLLVSIGAGIRRRQNSKHNVEKLHAALARLYVGNFTIEYNRGPTEREDSYGVASAKSMEVSSPLLAFGSENSNRSTGQHQGRG</sequence>
<gene>
    <name evidence="1" type="ORF">HPB50_003281</name>
</gene>
<reference evidence="1" key="1">
    <citation type="submission" date="2020-05" db="EMBL/GenBank/DDBJ databases">
        <title>Large-scale comparative analyses of tick genomes elucidate their genetic diversity and vector capacities.</title>
        <authorList>
            <person name="Jia N."/>
            <person name="Wang J."/>
            <person name="Shi W."/>
            <person name="Du L."/>
            <person name="Sun Y."/>
            <person name="Zhan W."/>
            <person name="Jiang J."/>
            <person name="Wang Q."/>
            <person name="Zhang B."/>
            <person name="Ji P."/>
            <person name="Sakyi L.B."/>
            <person name="Cui X."/>
            <person name="Yuan T."/>
            <person name="Jiang B."/>
            <person name="Yang W."/>
            <person name="Lam T.T.-Y."/>
            <person name="Chang Q."/>
            <person name="Ding S."/>
            <person name="Wang X."/>
            <person name="Zhu J."/>
            <person name="Ruan X."/>
            <person name="Zhao L."/>
            <person name="Wei J."/>
            <person name="Que T."/>
            <person name="Du C."/>
            <person name="Cheng J."/>
            <person name="Dai P."/>
            <person name="Han X."/>
            <person name="Huang E."/>
            <person name="Gao Y."/>
            <person name="Liu J."/>
            <person name="Shao H."/>
            <person name="Ye R."/>
            <person name="Li L."/>
            <person name="Wei W."/>
            <person name="Wang X."/>
            <person name="Wang C."/>
            <person name="Yang T."/>
            <person name="Huo Q."/>
            <person name="Li W."/>
            <person name="Guo W."/>
            <person name="Chen H."/>
            <person name="Zhou L."/>
            <person name="Ni X."/>
            <person name="Tian J."/>
            <person name="Zhou Y."/>
            <person name="Sheng Y."/>
            <person name="Liu T."/>
            <person name="Pan Y."/>
            <person name="Xia L."/>
            <person name="Li J."/>
            <person name="Zhao F."/>
            <person name="Cao W."/>
        </authorList>
    </citation>
    <scope>NUCLEOTIDE SEQUENCE</scope>
    <source>
        <strain evidence="1">Hyas-2018</strain>
    </source>
</reference>
<organism evidence="1 2">
    <name type="scientific">Hyalomma asiaticum</name>
    <name type="common">Tick</name>
    <dbReference type="NCBI Taxonomy" id="266040"/>
    <lineage>
        <taxon>Eukaryota</taxon>
        <taxon>Metazoa</taxon>
        <taxon>Ecdysozoa</taxon>
        <taxon>Arthropoda</taxon>
        <taxon>Chelicerata</taxon>
        <taxon>Arachnida</taxon>
        <taxon>Acari</taxon>
        <taxon>Parasitiformes</taxon>
        <taxon>Ixodida</taxon>
        <taxon>Ixodoidea</taxon>
        <taxon>Ixodidae</taxon>
        <taxon>Hyalomminae</taxon>
        <taxon>Hyalomma</taxon>
    </lineage>
</organism>
<protein>
    <submittedName>
        <fullName evidence="1">Uncharacterized protein</fullName>
    </submittedName>
</protein>
<dbReference type="Proteomes" id="UP000821845">
    <property type="component" value="Chromosome 1"/>
</dbReference>